<protein>
    <submittedName>
        <fullName evidence="1">Uncharacterized protein</fullName>
    </submittedName>
</protein>
<feature type="non-terminal residue" evidence="1">
    <location>
        <position position="320"/>
    </location>
</feature>
<keyword evidence="2" id="KW-1185">Reference proteome</keyword>
<evidence type="ECO:0000313" key="2">
    <source>
        <dbReference type="Proteomes" id="UP001145114"/>
    </source>
</evidence>
<reference evidence="1" key="1">
    <citation type="submission" date="2022-06" db="EMBL/GenBank/DDBJ databases">
        <title>Phylogenomic reconstructions and comparative analyses of Kickxellomycotina fungi.</title>
        <authorList>
            <person name="Reynolds N.K."/>
            <person name="Stajich J.E."/>
            <person name="Barry K."/>
            <person name="Grigoriev I.V."/>
            <person name="Crous P."/>
            <person name="Smith M.E."/>
        </authorList>
    </citation>
    <scope>NUCLEOTIDE SEQUENCE</scope>
    <source>
        <strain evidence="1">RSA 2271</strain>
    </source>
</reference>
<name>A0ACC1HPK9_9FUNG</name>
<organism evidence="1 2">
    <name type="scientific">Spiromyces aspiralis</name>
    <dbReference type="NCBI Taxonomy" id="68401"/>
    <lineage>
        <taxon>Eukaryota</taxon>
        <taxon>Fungi</taxon>
        <taxon>Fungi incertae sedis</taxon>
        <taxon>Zoopagomycota</taxon>
        <taxon>Kickxellomycotina</taxon>
        <taxon>Kickxellomycetes</taxon>
        <taxon>Kickxellales</taxon>
        <taxon>Kickxellaceae</taxon>
        <taxon>Spiromyces</taxon>
    </lineage>
</organism>
<gene>
    <name evidence="1" type="ORF">EV182_006923</name>
</gene>
<comment type="caution">
    <text evidence="1">The sequence shown here is derived from an EMBL/GenBank/DDBJ whole genome shotgun (WGS) entry which is preliminary data.</text>
</comment>
<proteinExistence type="predicted"/>
<evidence type="ECO:0000313" key="1">
    <source>
        <dbReference type="EMBL" id="KAJ1677078.1"/>
    </source>
</evidence>
<accession>A0ACC1HPK9</accession>
<dbReference type="Proteomes" id="UP001145114">
    <property type="component" value="Unassembled WGS sequence"/>
</dbReference>
<dbReference type="EMBL" id="JAMZIH010003018">
    <property type="protein sequence ID" value="KAJ1677078.1"/>
    <property type="molecule type" value="Genomic_DNA"/>
</dbReference>
<sequence length="320" mass="35264">MWDKYHEAVDQISSLPHIDPANGGNTVNSLYEQIVLADSYQRVGKYSEAVSYYSKALDLLGLQHQSARLSTNNRRALEKRPIQISEALSRLLSLLPECPDDNEGGDMPLPQSTVLDWHRCQLAQRRSLLLLSGQTDPVLTDYDIEDIGNALSLTKERKAEFLLYQAKIKYKELLGMLEEEPPSALVVRSVLLYPSFRKSKLLRPRRATTKYEIKAAMKALEDILAAAVNVAMASGTSNMVHESSHMLATVQGLQLTLGLSNTPASTAESMLNTLESAKHVSVVRAMLETLHNSTKPLPPNLADWPGSQRGASRDGASSPT</sequence>